<feature type="region of interest" description="Disordered" evidence="2">
    <location>
        <begin position="54"/>
        <end position="86"/>
    </location>
</feature>
<gene>
    <name evidence="4" type="ORF">ACFQ03_23595</name>
</gene>
<proteinExistence type="predicted"/>
<evidence type="ECO:0000256" key="3">
    <source>
        <dbReference type="SAM" id="Phobius"/>
    </source>
</evidence>
<comment type="caution">
    <text evidence="4">The sequence shown here is derived from an EMBL/GenBank/DDBJ whole genome shotgun (WGS) entry which is preliminary data.</text>
</comment>
<evidence type="ECO:0000313" key="5">
    <source>
        <dbReference type="Proteomes" id="UP001597120"/>
    </source>
</evidence>
<keyword evidence="5" id="KW-1185">Reference proteome</keyword>
<sequence>MNTKRQTIWLVSMLSLMVVLSAYYLFTEDVNKMDLNAGGAALEQVNVDIQQLDQHPKTDSDQAVSGQVQKETAGQQEADKGAISQSDQQILEQLESTATSGADYFSALALKRLESLQKRTEELMELANSKEKSSEEVGQALEELQQIEMTNAKVESLEEQLTQDYKSAIVMEQDNKWKVIVQADKLEKSEAVTIADLVMTEMNIGPEKIQVQYIP</sequence>
<dbReference type="InterPro" id="IPR038503">
    <property type="entry name" value="SpoIIIAH_sf"/>
</dbReference>
<evidence type="ECO:0000313" key="4">
    <source>
        <dbReference type="EMBL" id="MFD0872106.1"/>
    </source>
</evidence>
<feature type="compositionally biased region" description="Polar residues" evidence="2">
    <location>
        <begin position="61"/>
        <end position="75"/>
    </location>
</feature>
<feature type="coiled-coil region" evidence="1">
    <location>
        <begin position="110"/>
        <end position="164"/>
    </location>
</feature>
<feature type="transmembrane region" description="Helical" evidence="3">
    <location>
        <begin position="7"/>
        <end position="26"/>
    </location>
</feature>
<dbReference type="Proteomes" id="UP001597120">
    <property type="component" value="Unassembled WGS sequence"/>
</dbReference>
<name>A0ABW3DHP5_9BACL</name>
<dbReference type="Pfam" id="PF12685">
    <property type="entry name" value="SpoIIIAH"/>
    <property type="match status" value="1"/>
</dbReference>
<dbReference type="EMBL" id="JBHTIU010000100">
    <property type="protein sequence ID" value="MFD0872106.1"/>
    <property type="molecule type" value="Genomic_DNA"/>
</dbReference>
<keyword evidence="3" id="KW-1133">Transmembrane helix</keyword>
<evidence type="ECO:0000256" key="2">
    <source>
        <dbReference type="SAM" id="MobiDB-lite"/>
    </source>
</evidence>
<keyword evidence="3" id="KW-0812">Transmembrane</keyword>
<keyword evidence="3" id="KW-0472">Membrane</keyword>
<accession>A0ABW3DHP5</accession>
<evidence type="ECO:0000256" key="1">
    <source>
        <dbReference type="SAM" id="Coils"/>
    </source>
</evidence>
<protein>
    <submittedName>
        <fullName evidence="4">SpoIIIAH-like family protein</fullName>
    </submittedName>
</protein>
<keyword evidence="1" id="KW-0175">Coiled coil</keyword>
<organism evidence="4 5">
    <name type="scientific">Paenibacillus residui</name>
    <dbReference type="NCBI Taxonomy" id="629724"/>
    <lineage>
        <taxon>Bacteria</taxon>
        <taxon>Bacillati</taxon>
        <taxon>Bacillota</taxon>
        <taxon>Bacilli</taxon>
        <taxon>Bacillales</taxon>
        <taxon>Paenibacillaceae</taxon>
        <taxon>Paenibacillus</taxon>
    </lineage>
</organism>
<dbReference type="Gene3D" id="1.10.287.4300">
    <property type="entry name" value="Stage III sporulation protein AH-like"/>
    <property type="match status" value="1"/>
</dbReference>
<dbReference type="RefSeq" id="WP_379291382.1">
    <property type="nucleotide sequence ID" value="NZ_JBHTIU010000100.1"/>
</dbReference>
<dbReference type="InterPro" id="IPR024232">
    <property type="entry name" value="SpoIIIAH"/>
</dbReference>
<reference evidence="5" key="1">
    <citation type="journal article" date="2019" name="Int. J. Syst. Evol. Microbiol.">
        <title>The Global Catalogue of Microorganisms (GCM) 10K type strain sequencing project: providing services to taxonomists for standard genome sequencing and annotation.</title>
        <authorList>
            <consortium name="The Broad Institute Genomics Platform"/>
            <consortium name="The Broad Institute Genome Sequencing Center for Infectious Disease"/>
            <person name="Wu L."/>
            <person name="Ma J."/>
        </authorList>
    </citation>
    <scope>NUCLEOTIDE SEQUENCE [LARGE SCALE GENOMIC DNA]</scope>
    <source>
        <strain evidence="5">CCUG 57263</strain>
    </source>
</reference>